<protein>
    <submittedName>
        <fullName evidence="2">DUF2961 domain-containing protein</fullName>
    </submittedName>
</protein>
<organism evidence="2 3">
    <name type="scientific">Aeoliella straminimaris</name>
    <dbReference type="NCBI Taxonomy" id="2954799"/>
    <lineage>
        <taxon>Bacteria</taxon>
        <taxon>Pseudomonadati</taxon>
        <taxon>Planctomycetota</taxon>
        <taxon>Planctomycetia</taxon>
        <taxon>Pirellulales</taxon>
        <taxon>Lacipirellulaceae</taxon>
        <taxon>Aeoliella</taxon>
    </lineage>
</organism>
<evidence type="ECO:0000313" key="3">
    <source>
        <dbReference type="Proteomes" id="UP001155241"/>
    </source>
</evidence>
<dbReference type="PROSITE" id="PS51257">
    <property type="entry name" value="PROKAR_LIPOPROTEIN"/>
    <property type="match status" value="1"/>
</dbReference>
<dbReference type="Pfam" id="PF11175">
    <property type="entry name" value="DUF2961"/>
    <property type="match status" value="1"/>
</dbReference>
<evidence type="ECO:0000313" key="2">
    <source>
        <dbReference type="EMBL" id="MCO6048010.1"/>
    </source>
</evidence>
<reference evidence="2" key="1">
    <citation type="submission" date="2022-06" db="EMBL/GenBank/DDBJ databases">
        <title>Aeoliella straminimaris, a novel planctomycete from sediments.</title>
        <authorList>
            <person name="Vitorino I.R."/>
            <person name="Lage O.M."/>
        </authorList>
    </citation>
    <scope>NUCLEOTIDE SEQUENCE</scope>
    <source>
        <strain evidence="2">ICT_H6.2</strain>
    </source>
</reference>
<sequence>MKLHSYLIAAFLVVACCPLSSAADVVTTGSLVEQMIDLDRLCDTPTDDYKTLQFTSYDRRSNLPDGPGWFSNSDGFGGAPTPPFERVQREPNDQGVGEYVMVDVEGPGAIVRTWSAAIQGNIRVYLDDSEEPIYDGPAIDFLQRPYDTFLKGSDVTSDMLKGTFYQRDAGYCPMPFAKRCRIVWTGNARQVHFYYIQIRKYDSPDVDVETFQADDLKTYGKEIAQVAKVLADPDANYPVIGDGKHEFEISLHPGHRSEAVVLEGPGAIEQLSLMVKAKDEVAALRQTVMHITCDEWSNPQVQSPVGDFFAVAPGVNPYVSLPFSVMESGQMVSRYVMPFEKSIRIEFENLGDQPVVVNGTVQSKNRQWDQDRTMHFYARWRVMHDLSTKPAVDIPFLVANGTGRYVGTASLMMNPARGTHPSGSWWGEGDEKVFVDDDQQPSWFGTGSEDYYNYSWSSPDIFFYPYCGQPRNDGPANRGFVTNNRFHVIDDQPFNTRCSFYMELLSHTGVKGFSYACQAYHYGRPGMMDDHRPITSEDVRKPKLPGPFQPLAVGGSQGATFLEPEQLTDGVVKTEEDDFWSDGRLMVWKPDGQGDALKLNIPVEKAGEYELRLGLALDNRSGEVSATLDGEPFGFGNADGIMDLYDPRRTMIRCSPSKRLNLTAGDHLLELKLEGDAKDKDPLIGVDFIWLQPK</sequence>
<dbReference type="RefSeq" id="WP_252856125.1">
    <property type="nucleotide sequence ID" value="NZ_JAMXLR010000095.1"/>
</dbReference>
<feature type="signal peptide" evidence="1">
    <location>
        <begin position="1"/>
        <end position="22"/>
    </location>
</feature>
<accession>A0A9X2JJB9</accession>
<comment type="caution">
    <text evidence="2">The sequence shown here is derived from an EMBL/GenBank/DDBJ whole genome shotgun (WGS) entry which is preliminary data.</text>
</comment>
<keyword evidence="1" id="KW-0732">Signal</keyword>
<proteinExistence type="predicted"/>
<evidence type="ECO:0000256" key="1">
    <source>
        <dbReference type="SAM" id="SignalP"/>
    </source>
</evidence>
<dbReference type="AlphaFoldDB" id="A0A9X2JJB9"/>
<name>A0A9X2JJB9_9BACT</name>
<feature type="chain" id="PRO_5040764724" evidence="1">
    <location>
        <begin position="23"/>
        <end position="694"/>
    </location>
</feature>
<keyword evidence="3" id="KW-1185">Reference proteome</keyword>
<dbReference type="InterPro" id="IPR021345">
    <property type="entry name" value="DUF2961"/>
</dbReference>
<dbReference type="EMBL" id="JAMXLR010000095">
    <property type="protein sequence ID" value="MCO6048010.1"/>
    <property type="molecule type" value="Genomic_DNA"/>
</dbReference>
<dbReference type="Gene3D" id="2.60.120.1390">
    <property type="match status" value="3"/>
</dbReference>
<dbReference type="Proteomes" id="UP001155241">
    <property type="component" value="Unassembled WGS sequence"/>
</dbReference>
<gene>
    <name evidence="2" type="ORF">NG895_29255</name>
</gene>